<dbReference type="InterPro" id="IPR029070">
    <property type="entry name" value="Chitinase_insertion_sf"/>
</dbReference>
<dbReference type="SUPFAM" id="SSF51445">
    <property type="entry name" value="(Trans)glycosidases"/>
    <property type="match status" value="1"/>
</dbReference>
<evidence type="ECO:0000313" key="2">
    <source>
        <dbReference type="Proteomes" id="UP000004662"/>
    </source>
</evidence>
<dbReference type="HOGENOM" id="CLU_069988_0_0_7"/>
<sequence>MGRHKLHVLKATRAVRRRRPPVRALCLALFLLAWAAFSPPGRALAQAASPTGPAAPAAADRLSAWIADWDLTRGLAEWRAHPGLFDEVRVFAAYFNEKDTPCLAPAWAALLGGNARAVFGGTPVFLTVVNDLVTASGQGNRLKDPELVRRLVSGPEARARHIATLLALAARYGFSGLEIDYEEVSAPVWPEFLVFVGELQTQARARGLALSVLLQPQRRYLSSPLPTGPDYVLMGYNLFGSHSGPGPKATPAFLAQQAASLRALGALEATGLALATGGFDWTGGKAARQLDEAEATTLLARTKAATTRSADDGYLVSRYRDGKGQDHEVWHADATTLATLWTAARSAGFGRLVVWRLGGNPPALFDGLATLKP</sequence>
<dbReference type="InterPro" id="IPR017853">
    <property type="entry name" value="GH"/>
</dbReference>
<accession>G7Q8M7</accession>
<organism evidence="1 2">
    <name type="scientific">Solidesulfovibrio carbinoliphilus subsp. oakridgensis</name>
    <dbReference type="NCBI Taxonomy" id="694327"/>
    <lineage>
        <taxon>Bacteria</taxon>
        <taxon>Pseudomonadati</taxon>
        <taxon>Thermodesulfobacteriota</taxon>
        <taxon>Desulfovibrionia</taxon>
        <taxon>Desulfovibrionales</taxon>
        <taxon>Desulfovibrionaceae</taxon>
        <taxon>Solidesulfovibrio</taxon>
    </lineage>
</organism>
<protein>
    <recommendedName>
        <fullName evidence="3">Glycosyl hydrolase</fullName>
    </recommendedName>
</protein>
<keyword evidence="2" id="KW-1185">Reference proteome</keyword>
<gene>
    <name evidence="1" type="ORF">DFW101_3114</name>
</gene>
<reference evidence="2" key="1">
    <citation type="journal article" date="2015" name="Genome Announc.">
        <title>High-Quality Draft Genome Sequence of Desulfovibrio carbinoliphilus FW-101-2B, an Organic Acid-Oxidizing Sulfate-Reducing Bacterium Isolated from Uranium(VI)-Contaminated Groundwater.</title>
        <authorList>
            <person name="Ramsay B.D."/>
            <person name="Hwang C."/>
            <person name="Woo H.L."/>
            <person name="Carroll S.L."/>
            <person name="Lucas S."/>
            <person name="Han J."/>
            <person name="Lapidus A.L."/>
            <person name="Cheng J.F."/>
            <person name="Goodwin L.A."/>
            <person name="Pitluck S."/>
            <person name="Peters L."/>
            <person name="Chertkov O."/>
            <person name="Held B."/>
            <person name="Detter J.C."/>
            <person name="Han C.S."/>
            <person name="Tapia R."/>
            <person name="Land M.L."/>
            <person name="Hauser L.J."/>
            <person name="Kyrpides N.C."/>
            <person name="Ivanova N.N."/>
            <person name="Mikhailova N."/>
            <person name="Pagani I."/>
            <person name="Woyke T."/>
            <person name="Arkin A.P."/>
            <person name="Dehal P."/>
            <person name="Chivian D."/>
            <person name="Criddle C.S."/>
            <person name="Wu W."/>
            <person name="Chakraborty R."/>
            <person name="Hazen T.C."/>
            <person name="Fields M.W."/>
        </authorList>
    </citation>
    <scope>NUCLEOTIDE SEQUENCE [LARGE SCALE GENOMIC DNA]</scope>
    <source>
        <strain evidence="2">FW-101-2B</strain>
    </source>
</reference>
<proteinExistence type="predicted"/>
<dbReference type="Gene3D" id="3.10.50.10">
    <property type="match status" value="1"/>
</dbReference>
<dbReference type="Gene3D" id="3.20.20.80">
    <property type="entry name" value="Glycosidases"/>
    <property type="match status" value="1"/>
</dbReference>
<dbReference type="RefSeq" id="WP_009182465.1">
    <property type="nucleotide sequence ID" value="NZ_CM001368.1"/>
</dbReference>
<dbReference type="eggNOG" id="COG3858">
    <property type="taxonomic scope" value="Bacteria"/>
</dbReference>
<dbReference type="STRING" id="694327.DFW101_3114"/>
<dbReference type="OrthoDB" id="1633417at2"/>
<dbReference type="EMBL" id="CM001368">
    <property type="protein sequence ID" value="EHJ49114.1"/>
    <property type="molecule type" value="Genomic_DNA"/>
</dbReference>
<evidence type="ECO:0008006" key="3">
    <source>
        <dbReference type="Google" id="ProtNLM"/>
    </source>
</evidence>
<name>G7Q8M7_9BACT</name>
<dbReference type="AlphaFoldDB" id="G7Q8M7"/>
<evidence type="ECO:0000313" key="1">
    <source>
        <dbReference type="EMBL" id="EHJ49114.1"/>
    </source>
</evidence>
<dbReference type="Proteomes" id="UP000004662">
    <property type="component" value="Chromosome"/>
</dbReference>